<dbReference type="AlphaFoldDB" id="A0A9W6EBZ9"/>
<reference evidence="1" key="1">
    <citation type="submission" date="2022-07" db="EMBL/GenBank/DDBJ databases">
        <title>Taxonomy of Aspergillus series Nigri: significant species reduction supported by multi-species coalescent approaches.</title>
        <authorList>
            <person name="Bian C."/>
            <person name="Kusuya Y."/>
            <person name="Sklenar F."/>
            <person name="D'hooge E."/>
            <person name="Yaguchi T."/>
            <person name="Takahashi H."/>
            <person name="Hubka V."/>
        </authorList>
    </citation>
    <scope>NUCLEOTIDE SEQUENCE</scope>
    <source>
        <strain evidence="1">IFM 63604</strain>
    </source>
</reference>
<reference evidence="3" key="3">
    <citation type="submission" date="2025-04" db="UniProtKB">
        <authorList>
            <consortium name="RefSeq"/>
        </authorList>
    </citation>
    <scope>IDENTIFICATION</scope>
</reference>
<gene>
    <name evidence="3" type="ORF">An13g03620</name>
    <name evidence="1" type="ORF">AnigIFM63604_010470</name>
</gene>
<dbReference type="RefSeq" id="XP_001396497.3">
    <property type="nucleotide sequence ID" value="XM_001396460.3"/>
</dbReference>
<dbReference type="Gene3D" id="6.10.110.10">
    <property type="match status" value="1"/>
</dbReference>
<name>A0A9W6EBZ9_ASPNG</name>
<protein>
    <submittedName>
        <fullName evidence="1 3">Uncharacterized protein</fullName>
    </submittedName>
</protein>
<dbReference type="EMBL" id="BRPB01000078">
    <property type="protein sequence ID" value="GLA53379.1"/>
    <property type="molecule type" value="Genomic_DNA"/>
</dbReference>
<dbReference type="Proteomes" id="UP001144191">
    <property type="component" value="Unassembled WGS sequence"/>
</dbReference>
<evidence type="ECO:0000313" key="3">
    <source>
        <dbReference type="RefSeq" id="XP_001396497.3"/>
    </source>
</evidence>
<evidence type="ECO:0000313" key="2">
    <source>
        <dbReference type="Proteomes" id="UP001144191"/>
    </source>
</evidence>
<organism evidence="1 2">
    <name type="scientific">Aspergillus niger</name>
    <dbReference type="NCBI Taxonomy" id="5061"/>
    <lineage>
        <taxon>Eukaryota</taxon>
        <taxon>Fungi</taxon>
        <taxon>Dikarya</taxon>
        <taxon>Ascomycota</taxon>
        <taxon>Pezizomycotina</taxon>
        <taxon>Eurotiomycetes</taxon>
        <taxon>Eurotiomycetidae</taxon>
        <taxon>Eurotiales</taxon>
        <taxon>Aspergillaceae</taxon>
        <taxon>Aspergillus</taxon>
        <taxon>Aspergillus subgen. Circumdati</taxon>
    </lineage>
</organism>
<dbReference type="VEuPathDB" id="FungiDB:An13g03620"/>
<dbReference type="GeneID" id="4986811"/>
<dbReference type="KEGG" id="ang:An13g03620"/>
<reference evidence="3" key="2">
    <citation type="submission" date="2025-02" db="EMBL/GenBank/DDBJ databases">
        <authorList>
            <consortium name="NCBI Genome Project"/>
        </authorList>
    </citation>
    <scope>NUCLEOTIDE SEQUENCE</scope>
</reference>
<accession>A0A9W6EBZ9</accession>
<dbReference type="InterPro" id="IPR038213">
    <property type="entry name" value="IFI6/IFI27-like_sf"/>
</dbReference>
<evidence type="ECO:0000313" key="1">
    <source>
        <dbReference type="EMBL" id="GLA53379.1"/>
    </source>
</evidence>
<proteinExistence type="predicted"/>
<sequence>MSIIKSILECLWGPSPDVYQTDARTSAVASDIVNILLTGETREAIQKGVKEQVDANGWSDSIAQAILHGLNDAIKAGAEMAGPAADALNKAKEAAVDFAKEHPVFTILLALGVLAALAPWVLEVLGFGELGPIAGSFAARWQAAYAGYVPRGFRPSRMPNQMALSDVKGRGDDHKAYLRPPMVRQVHPAPFCACARDGAVSSFGPAKRPRISRSSRSKLKLYSDRYTPTDNTRAARSLGPASDRVAELTAEASTEWSHAVSVDPRQALGFAHELKSNHSSPGLSLGCLQ</sequence>